<dbReference type="GO" id="GO:0007076">
    <property type="term" value="P:mitotic chromosome condensation"/>
    <property type="evidence" value="ECO:0000318"/>
    <property type="project" value="GO_Central"/>
</dbReference>
<organism evidence="9 10">
    <name type="scientific">Spinacia oleracea</name>
    <name type="common">Spinach</name>
    <dbReference type="NCBI Taxonomy" id="3562"/>
    <lineage>
        <taxon>Eukaryota</taxon>
        <taxon>Viridiplantae</taxon>
        <taxon>Streptophyta</taxon>
        <taxon>Embryophyta</taxon>
        <taxon>Tracheophyta</taxon>
        <taxon>Spermatophyta</taxon>
        <taxon>Magnoliopsida</taxon>
        <taxon>eudicotyledons</taxon>
        <taxon>Gunneridae</taxon>
        <taxon>Pentapetalae</taxon>
        <taxon>Caryophyllales</taxon>
        <taxon>Chenopodiaceae</taxon>
        <taxon>Chenopodioideae</taxon>
        <taxon>Anserineae</taxon>
        <taxon>Spinacia</taxon>
    </lineage>
</organism>
<feature type="domain" description="Condensin complex subunit 1 C-terminal" evidence="8">
    <location>
        <begin position="925"/>
        <end position="1053"/>
    </location>
</feature>
<feature type="compositionally biased region" description="Basic residues" evidence="7">
    <location>
        <begin position="143"/>
        <end position="153"/>
    </location>
</feature>
<dbReference type="GeneID" id="110803247"/>
<dbReference type="OrthoDB" id="10263978at2759"/>
<protein>
    <recommendedName>
        <fullName evidence="8">Condensin complex subunit 1 C-terminal domain-containing protein</fullName>
    </recommendedName>
</protein>
<evidence type="ECO:0000256" key="1">
    <source>
        <dbReference type="ARBA" id="ARBA00004123"/>
    </source>
</evidence>
<keyword evidence="6" id="KW-0131">Cell cycle</keyword>
<evidence type="ECO:0000256" key="6">
    <source>
        <dbReference type="ARBA" id="ARBA00023306"/>
    </source>
</evidence>
<dbReference type="InterPro" id="IPR011989">
    <property type="entry name" value="ARM-like"/>
</dbReference>
<keyword evidence="4" id="KW-0226">DNA condensation</keyword>
<dbReference type="SUPFAM" id="SSF48371">
    <property type="entry name" value="ARM repeat"/>
    <property type="match status" value="1"/>
</dbReference>
<evidence type="ECO:0000256" key="3">
    <source>
        <dbReference type="ARBA" id="ARBA00022776"/>
    </source>
</evidence>
<keyword evidence="5" id="KW-0539">Nucleus</keyword>
<dbReference type="GO" id="GO:0000779">
    <property type="term" value="C:condensed chromosome, centromeric region"/>
    <property type="evidence" value="ECO:0000318"/>
    <property type="project" value="GO_Central"/>
</dbReference>
<dbReference type="PANTHER" id="PTHR14222:SF1">
    <property type="entry name" value="CONDENSIN-2 COMPLEX SUBUNIT D3"/>
    <property type="match status" value="1"/>
</dbReference>
<dbReference type="GO" id="GO:0005634">
    <property type="term" value="C:nucleus"/>
    <property type="evidence" value="ECO:0007669"/>
    <property type="project" value="UniProtKB-SubCell"/>
</dbReference>
<dbReference type="Proteomes" id="UP000813463">
    <property type="component" value="Chromosome 5"/>
</dbReference>
<dbReference type="InterPro" id="IPR016024">
    <property type="entry name" value="ARM-type_fold"/>
</dbReference>
<dbReference type="GO" id="GO:0010032">
    <property type="term" value="P:meiotic chromosome condensation"/>
    <property type="evidence" value="ECO:0000318"/>
    <property type="project" value="GO_Central"/>
</dbReference>
<dbReference type="GO" id="GO:0042393">
    <property type="term" value="F:histone binding"/>
    <property type="evidence" value="ECO:0000318"/>
    <property type="project" value="GO_Central"/>
</dbReference>
<proteinExistence type="predicted"/>
<name>A0A9R0KBH1_SPIOL</name>
<keyword evidence="9" id="KW-1185">Reference proteome</keyword>
<dbReference type="InterPro" id="IPR026971">
    <property type="entry name" value="CND1/NCAPD3"/>
</dbReference>
<dbReference type="KEGG" id="soe:110803247"/>
<keyword evidence="2" id="KW-0132">Cell division</keyword>
<evidence type="ECO:0000256" key="2">
    <source>
        <dbReference type="ARBA" id="ARBA00022618"/>
    </source>
</evidence>
<reference evidence="10" key="2">
    <citation type="submission" date="2025-08" db="UniProtKB">
        <authorList>
            <consortium name="RefSeq"/>
        </authorList>
    </citation>
    <scope>IDENTIFICATION</scope>
    <source>
        <tissue evidence="10">Leaf</tissue>
    </source>
</reference>
<keyword evidence="3" id="KW-0498">Mitosis</keyword>
<dbReference type="RefSeq" id="XP_021864435.1">
    <property type="nucleotide sequence ID" value="XM_022008743.2"/>
</dbReference>
<evidence type="ECO:0000256" key="5">
    <source>
        <dbReference type="ARBA" id="ARBA00023242"/>
    </source>
</evidence>
<evidence type="ECO:0000313" key="9">
    <source>
        <dbReference type="Proteomes" id="UP000813463"/>
    </source>
</evidence>
<gene>
    <name evidence="10" type="primary">LOC110803247</name>
</gene>
<accession>A0A9R0KBH1</accession>
<evidence type="ECO:0000256" key="7">
    <source>
        <dbReference type="SAM" id="MobiDB-lite"/>
    </source>
</evidence>
<evidence type="ECO:0000313" key="10">
    <source>
        <dbReference type="RefSeq" id="XP_021864435.1"/>
    </source>
</evidence>
<evidence type="ECO:0000259" key="8">
    <source>
        <dbReference type="Pfam" id="PF12717"/>
    </source>
</evidence>
<reference evidence="9" key="1">
    <citation type="journal article" date="2021" name="Nat. Commun.">
        <title>Genomic analyses provide insights into spinach domestication and the genetic basis of agronomic traits.</title>
        <authorList>
            <person name="Cai X."/>
            <person name="Sun X."/>
            <person name="Xu C."/>
            <person name="Sun H."/>
            <person name="Wang X."/>
            <person name="Ge C."/>
            <person name="Zhang Z."/>
            <person name="Wang Q."/>
            <person name="Fei Z."/>
            <person name="Jiao C."/>
            <person name="Wang Q."/>
        </authorList>
    </citation>
    <scope>NUCLEOTIDE SEQUENCE [LARGE SCALE GENOMIC DNA]</scope>
    <source>
        <strain evidence="9">cv. Varoflay</strain>
    </source>
</reference>
<dbReference type="Pfam" id="PF12717">
    <property type="entry name" value="Cnd1"/>
    <property type="match status" value="1"/>
</dbReference>
<comment type="subcellular location">
    <subcellularLocation>
        <location evidence="1">Nucleus</location>
    </subcellularLocation>
</comment>
<evidence type="ECO:0000256" key="4">
    <source>
        <dbReference type="ARBA" id="ARBA00023067"/>
    </source>
</evidence>
<dbReference type="Gene3D" id="1.25.10.10">
    <property type="entry name" value="Leucine-rich Repeat Variant"/>
    <property type="match status" value="1"/>
</dbReference>
<dbReference type="InterPro" id="IPR032682">
    <property type="entry name" value="Cnd1_C"/>
</dbReference>
<sequence length="1341" mass="148407">MEDATISRILTDLECLNPQSPISRSTLLDLKSLLTHQIQTPSRNFDIDNSDETPQINPLWDELSTRSLSLSSLINPISSSMDSSTSSLSLLASTVYLSLFLSPNAPVFSLFTPMSFLSLLHSIRRSLKYRKEGSSPPASNEPRRKKGRGKRARVSNNSDADDDCGGVGERLDNEFDIKLLLSVLDKLGLVLSLMHLGRFPDSLKSLVQTVAQIPVLGFDLCGNNSGNCKKLFDTCTGILSQILRPEHGEQEMTSAEVLKSLTPLILSTKSQARTFAILFVKNEMMGMAIDSNSLRKAMVNLPRYLAQKAPEKSDARALAVESILDIVKAMESDDQVGFVDYVMKMAQGKSHLRNLAVDLIPKLILSLQTLSGSELDSEVEEDSWKLRCLVALIQRCSDSVAGIRARALSSLAQLVGTSSDERDQVLFKKALGIDGGREGRANDFLKKRCTDEKAAVRKAALLLITKLMALVGSTLDPDILKMMGIACSDPLVSIRKAAISALSEAFRTFSDRSVVIEWLHSVPRLIIDSESSIQEECESFFVELVLDRVSRAGSAASSDTSAVHNSKYSARSFEKELAAIYPEGVLDLLSEICNGEVAPWVKKICSSLGKKGKLRPKIATALQKIIKTSESLWLSHSMPIDNWTAPPGAWLLLSEVSSFLRKAVEWEFLYHHWKLLDKDVTTDELNSRTIEDIMPESVDGMETNTAVWAGDRVLLLQTISNVSVELSPEPAAHLAHDLLKRIEGFSMHSTEVNAHVKALKTLCKRKAMNPQEADALVTKSADQIFCKASRVVDMYLSEEQKTSKENNLFTPPKSTRKGKREATPSKLLLQATTAVYTIGSLVIICPSLDIKAIVPVLHSMITSGTHEPRSNQLPGSTISVKEKAPCLYIQAWLTMGKICLADGKLAKRYIPLFVQELEKSDCTALRNNIVVIMADFCVRYTALVDCYIAKITKCLRDTCELVRRQTFILLSRLLQTDYVKWRGVLFLRFLLSLDDESETIRQLADFLFGNILKAKAPLLAYNSFVEAVFVLNDCQAYVTNNKSQNSRVERRLFSIRGNDEKSRSRRMHIYVSLLKQMAPEHLLATFAKICAEILAAASDGILSFDDVSCQSVLQDAFRILTCKEIRLPSNRAAAPDASTEMEEEGGDGGAAARGKAITQAVKKGLIQNTIPIFIELKRLLENKNSPLIGSLMECLCVLLKDYKNEIEDILVADNQLRKELIYDMQKYETVKAKSTATEAIATMHRSQGYHTPGATNQKSKLSKKQHSDSKVASAMADVAAATIAKSILKEVNKGAATPPLSLLNMPQLRTSERPPHSRGHKSAHVIESLRRRQTFDFDEDN</sequence>
<feature type="region of interest" description="Disordered" evidence="7">
    <location>
        <begin position="1245"/>
        <end position="1269"/>
    </location>
</feature>
<feature type="compositionally biased region" description="Polar residues" evidence="7">
    <location>
        <begin position="1245"/>
        <end position="1259"/>
    </location>
</feature>
<feature type="region of interest" description="Disordered" evidence="7">
    <location>
        <begin position="130"/>
        <end position="165"/>
    </location>
</feature>
<feature type="region of interest" description="Disordered" evidence="7">
    <location>
        <begin position="1295"/>
        <end position="1341"/>
    </location>
</feature>
<dbReference type="GO" id="GO:0000796">
    <property type="term" value="C:condensin complex"/>
    <property type="evidence" value="ECO:0000318"/>
    <property type="project" value="GO_Central"/>
</dbReference>
<dbReference type="PANTHER" id="PTHR14222">
    <property type="entry name" value="CONDENSIN"/>
    <property type="match status" value="1"/>
</dbReference>
<dbReference type="GO" id="GO:0051301">
    <property type="term" value="P:cell division"/>
    <property type="evidence" value="ECO:0007669"/>
    <property type="project" value="UniProtKB-KW"/>
</dbReference>